<keyword evidence="13 18" id="KW-0472">Membrane</keyword>
<comment type="similarity">
    <text evidence="2">Belongs to the X(+)/potassium ATPases subunit beta family.</text>
</comment>
<dbReference type="GO" id="GO:0036376">
    <property type="term" value="P:sodium ion export across plasma membrane"/>
    <property type="evidence" value="ECO:0007669"/>
    <property type="project" value="TreeGrafter"/>
</dbReference>
<evidence type="ECO:0000256" key="1">
    <source>
        <dbReference type="ARBA" id="ARBA00004401"/>
    </source>
</evidence>
<dbReference type="EMBL" id="HBUF01340028">
    <property type="protein sequence ID" value="CAG6701700.1"/>
    <property type="molecule type" value="Transcribed_RNA"/>
</dbReference>
<evidence type="ECO:0000256" key="18">
    <source>
        <dbReference type="SAM" id="Phobius"/>
    </source>
</evidence>
<keyword evidence="15" id="KW-0325">Glycoprotein</keyword>
<comment type="function">
    <text evidence="17">This is the non-catalytic component of the active enzyme, which catalyzes the hydrolysis of ATP coupled with the exchange of Na(+) and K(+) ions across the plasma membrane. The beta subunit regulates, through assembly of alpha/beta heterodimers, the number of sodium pumps transported to the plasma membrane.</text>
</comment>
<evidence type="ECO:0000256" key="12">
    <source>
        <dbReference type="ARBA" id="ARBA00023065"/>
    </source>
</evidence>
<evidence type="ECO:0000256" key="7">
    <source>
        <dbReference type="ARBA" id="ARBA00022692"/>
    </source>
</evidence>
<keyword evidence="3" id="KW-0813">Transport</keyword>
<keyword evidence="10 18" id="KW-1133">Transmembrane helix</keyword>
<evidence type="ECO:0000256" key="3">
    <source>
        <dbReference type="ARBA" id="ARBA00022448"/>
    </source>
</evidence>
<keyword evidence="8" id="KW-0630">Potassium</keyword>
<reference evidence="19" key="1">
    <citation type="submission" date="2021-05" db="EMBL/GenBank/DDBJ databases">
        <authorList>
            <person name="Alioto T."/>
            <person name="Alioto T."/>
            <person name="Gomez Garrido J."/>
        </authorList>
    </citation>
    <scope>NUCLEOTIDE SEQUENCE</scope>
</reference>
<evidence type="ECO:0000256" key="2">
    <source>
        <dbReference type="ARBA" id="ARBA00005876"/>
    </source>
</evidence>
<keyword evidence="5" id="KW-0633">Potassium transport</keyword>
<accession>A0A8D8X0Q4</accession>
<dbReference type="InterPro" id="IPR000402">
    <property type="entry name" value="Na/K_ATPase_sub_beta"/>
</dbReference>
<dbReference type="GO" id="GO:1990573">
    <property type="term" value="P:potassium ion import across plasma membrane"/>
    <property type="evidence" value="ECO:0007669"/>
    <property type="project" value="TreeGrafter"/>
</dbReference>
<dbReference type="EMBL" id="HBUF01511360">
    <property type="protein sequence ID" value="CAG6746750.1"/>
    <property type="molecule type" value="Transcribed_RNA"/>
</dbReference>
<dbReference type="EMBL" id="HBUF01511358">
    <property type="protein sequence ID" value="CAG6746746.1"/>
    <property type="molecule type" value="Transcribed_RNA"/>
</dbReference>
<evidence type="ECO:0000256" key="16">
    <source>
        <dbReference type="ARBA" id="ARBA00023201"/>
    </source>
</evidence>
<organism evidence="19">
    <name type="scientific">Cacopsylla melanoneura</name>
    <dbReference type="NCBI Taxonomy" id="428564"/>
    <lineage>
        <taxon>Eukaryota</taxon>
        <taxon>Metazoa</taxon>
        <taxon>Ecdysozoa</taxon>
        <taxon>Arthropoda</taxon>
        <taxon>Hexapoda</taxon>
        <taxon>Insecta</taxon>
        <taxon>Pterygota</taxon>
        <taxon>Neoptera</taxon>
        <taxon>Paraneoptera</taxon>
        <taxon>Hemiptera</taxon>
        <taxon>Sternorrhyncha</taxon>
        <taxon>Psylloidea</taxon>
        <taxon>Psyllidae</taxon>
        <taxon>Psyllinae</taxon>
        <taxon>Cacopsylla</taxon>
    </lineage>
</organism>
<keyword evidence="7 18" id="KW-0812">Transmembrane</keyword>
<evidence type="ECO:0000313" key="19">
    <source>
        <dbReference type="EMBL" id="CAG6677375.1"/>
    </source>
</evidence>
<evidence type="ECO:0000256" key="10">
    <source>
        <dbReference type="ARBA" id="ARBA00022989"/>
    </source>
</evidence>
<dbReference type="EMBL" id="HBUF01340027">
    <property type="protein sequence ID" value="CAG6701697.1"/>
    <property type="molecule type" value="Transcribed_RNA"/>
</dbReference>
<keyword evidence="16" id="KW-0739">Sodium transport</keyword>
<evidence type="ECO:0000256" key="17">
    <source>
        <dbReference type="ARBA" id="ARBA00025540"/>
    </source>
</evidence>
<dbReference type="Pfam" id="PF00287">
    <property type="entry name" value="Na_K-ATPase"/>
    <property type="match status" value="1"/>
</dbReference>
<protein>
    <submittedName>
        <fullName evidence="19">Sodium/potassium-transporting ATPase subunit beta-2</fullName>
    </submittedName>
</protein>
<dbReference type="PANTHER" id="PTHR11523">
    <property type="entry name" value="SODIUM/POTASSIUM-DEPENDENT ATPASE BETA SUBUNIT"/>
    <property type="match status" value="1"/>
</dbReference>
<dbReference type="Gene3D" id="2.60.40.1660">
    <property type="entry name" value="Na, k-atpase alpha subunit"/>
    <property type="match status" value="1"/>
</dbReference>
<keyword evidence="6" id="KW-0740">Sodium/potassium transport</keyword>
<dbReference type="EMBL" id="HBUF01030138">
    <property type="protein sequence ID" value="CAG6614389.1"/>
    <property type="molecule type" value="Transcribed_RNA"/>
</dbReference>
<keyword evidence="14" id="KW-1015">Disulfide bond</keyword>
<dbReference type="EMBL" id="HBUF01511357">
    <property type="protein sequence ID" value="CAG6746744.1"/>
    <property type="molecule type" value="Transcribed_RNA"/>
</dbReference>
<keyword evidence="9" id="KW-0735">Signal-anchor</keyword>
<dbReference type="EMBL" id="HBUF01242414">
    <property type="protein sequence ID" value="CAG6677371.1"/>
    <property type="molecule type" value="Transcribed_RNA"/>
</dbReference>
<evidence type="ECO:0000256" key="13">
    <source>
        <dbReference type="ARBA" id="ARBA00023136"/>
    </source>
</evidence>
<proteinExistence type="inferred from homology"/>
<dbReference type="InterPro" id="IPR038702">
    <property type="entry name" value="Na/K_ATPase_sub_beta_sf"/>
</dbReference>
<dbReference type="GO" id="GO:0001671">
    <property type="term" value="F:ATPase activator activity"/>
    <property type="evidence" value="ECO:0007669"/>
    <property type="project" value="TreeGrafter"/>
</dbReference>
<keyword evidence="12" id="KW-0406">Ion transport</keyword>
<evidence type="ECO:0000256" key="8">
    <source>
        <dbReference type="ARBA" id="ARBA00022958"/>
    </source>
</evidence>
<evidence type="ECO:0000256" key="5">
    <source>
        <dbReference type="ARBA" id="ARBA00022538"/>
    </source>
</evidence>
<dbReference type="EMBL" id="HBUF01242415">
    <property type="protein sequence ID" value="CAG6677373.1"/>
    <property type="molecule type" value="Transcribed_RNA"/>
</dbReference>
<evidence type="ECO:0000256" key="15">
    <source>
        <dbReference type="ARBA" id="ARBA00023180"/>
    </source>
</evidence>
<evidence type="ECO:0000256" key="4">
    <source>
        <dbReference type="ARBA" id="ARBA00022475"/>
    </source>
</evidence>
<dbReference type="EMBL" id="HBUF01511359">
    <property type="protein sequence ID" value="CAG6746748.1"/>
    <property type="molecule type" value="Transcribed_RNA"/>
</dbReference>
<dbReference type="PANTHER" id="PTHR11523:SF28">
    <property type="entry name" value="NA_K-ATPASE BETA SUBUNIT ISOFORM 4-RELATED"/>
    <property type="match status" value="1"/>
</dbReference>
<evidence type="ECO:0000256" key="14">
    <source>
        <dbReference type="ARBA" id="ARBA00023157"/>
    </source>
</evidence>
<keyword evidence="4" id="KW-1003">Cell membrane</keyword>
<name>A0A8D8X0Q4_9HEMI</name>
<dbReference type="GO" id="GO:0030007">
    <property type="term" value="P:intracellular potassium ion homeostasis"/>
    <property type="evidence" value="ECO:0007669"/>
    <property type="project" value="TreeGrafter"/>
</dbReference>
<feature type="transmembrane region" description="Helical" evidence="18">
    <location>
        <begin position="48"/>
        <end position="70"/>
    </location>
</feature>
<dbReference type="GO" id="GO:0005890">
    <property type="term" value="C:sodium:potassium-exchanging ATPase complex"/>
    <property type="evidence" value="ECO:0007669"/>
    <property type="project" value="InterPro"/>
</dbReference>
<dbReference type="AlphaFoldDB" id="A0A8D8X0Q4"/>
<comment type="subcellular location">
    <subcellularLocation>
        <location evidence="1">Cell membrane</location>
        <topology evidence="1">Single-pass type II membrane protein</topology>
    </subcellularLocation>
</comment>
<dbReference type="GO" id="GO:0006883">
    <property type="term" value="P:intracellular sodium ion homeostasis"/>
    <property type="evidence" value="ECO:0007669"/>
    <property type="project" value="TreeGrafter"/>
</dbReference>
<evidence type="ECO:0000256" key="9">
    <source>
        <dbReference type="ARBA" id="ARBA00022968"/>
    </source>
</evidence>
<keyword evidence="11" id="KW-0915">Sodium</keyword>
<evidence type="ECO:0000256" key="6">
    <source>
        <dbReference type="ARBA" id="ARBA00022607"/>
    </source>
</evidence>
<dbReference type="EMBL" id="HBUF01242416">
    <property type="protein sequence ID" value="CAG6677375.1"/>
    <property type="molecule type" value="Transcribed_RNA"/>
</dbReference>
<dbReference type="EMBL" id="HBUF01030137">
    <property type="protein sequence ID" value="CAG6614388.1"/>
    <property type="molecule type" value="Transcribed_RNA"/>
</dbReference>
<sequence>MDEKKMDTDNYYLPPEKKGGFESFSKFLYNGETGELCGRTPGSWAKILLFYTIFYIVLSIFFGILMFLFYQTLDYKIPKWQLDKSLIGTNPGLGFRPMPPESHVDSTLIWFKQDPNNYKLWTNKLDHFLEEYRDPSKRPDKGLNVVKCEYGPERPQGKVCDVDLNRFGPCKKENAYSYNKGTPCIFLKLNKIFAWQPRFYNDTNKLPEKMPNDLKNHIKQSIAQNPATAKTVWVSCEGENPADVENMGTLSYYPWKGFPGYYFPFQNTEGYLAPVIAVHFESPAIGVLINIECKAWAYNIHHDRHERRGSVHFELMID</sequence>
<dbReference type="FunFam" id="2.60.40.1660:FF:000004">
    <property type="entry name" value="sodium/potassium-transporting ATPase subunit beta-2"/>
    <property type="match status" value="1"/>
</dbReference>
<evidence type="ECO:0000256" key="11">
    <source>
        <dbReference type="ARBA" id="ARBA00023053"/>
    </source>
</evidence>